<reference evidence="1" key="1">
    <citation type="submission" date="2021-03" db="EMBL/GenBank/DDBJ databases">
        <authorList>
            <person name="Tagirdzhanova G."/>
        </authorList>
    </citation>
    <scope>NUCLEOTIDE SEQUENCE</scope>
</reference>
<keyword evidence="2" id="KW-1185">Reference proteome</keyword>
<dbReference type="AlphaFoldDB" id="A0A8H3PFY5"/>
<gene>
    <name evidence="1" type="ORF">HETSPECPRED_002120</name>
</gene>
<dbReference type="EMBL" id="CAJPDS010000142">
    <property type="protein sequence ID" value="CAF9939977.1"/>
    <property type="molecule type" value="Genomic_DNA"/>
</dbReference>
<evidence type="ECO:0000313" key="1">
    <source>
        <dbReference type="EMBL" id="CAF9939977.1"/>
    </source>
</evidence>
<comment type="caution">
    <text evidence="1">The sequence shown here is derived from an EMBL/GenBank/DDBJ whole genome shotgun (WGS) entry which is preliminary data.</text>
</comment>
<sequence>MSTSGIQQELEGSVDVDIQTAMNSLSRITLENSLWLDHTAIQSIGAKLIKAKDTSIDIIPIEILEQILSYIIPEEWSMHESWPNDEYPLLKTLRLVNAAFNKVASPFLFRKVILYENSGRYAALKSIANVPYLAPLVEVVQLVNIGYLPDCHLDAEEREQSSHDCRTDLTCGSFAYWLSCRDQAKGPCASYEDNPPDGGPLAKLDFSPEATYIRYLSWRDGERIMKAHFSNGTGPHIDFELLPNLHHVKTVGLQEMRTIHRRWSYVPETRRFYETGLIEENGLKGSLYVPPCHLPTFIIASSIAGKELTSLTIHRLDELFQSNECNKDNIHLQLKSLRRLRIDLRKVCYSDDHLDDPAKLAPWVHNLESLEELRIHRSPHYWYRQADVIRLLRRISLPKLKYFELKYATVGFKVLKTFLSRHNETLQSVVVQYPRMDQERWDKLKERYKLGAPLAYGKEVRLSKLVDY</sequence>
<accession>A0A8H3PFY5</accession>
<proteinExistence type="predicted"/>
<organism evidence="1 2">
    <name type="scientific">Heterodermia speciosa</name>
    <dbReference type="NCBI Taxonomy" id="116794"/>
    <lineage>
        <taxon>Eukaryota</taxon>
        <taxon>Fungi</taxon>
        <taxon>Dikarya</taxon>
        <taxon>Ascomycota</taxon>
        <taxon>Pezizomycotina</taxon>
        <taxon>Lecanoromycetes</taxon>
        <taxon>OSLEUM clade</taxon>
        <taxon>Lecanoromycetidae</taxon>
        <taxon>Caliciales</taxon>
        <taxon>Physciaceae</taxon>
        <taxon>Heterodermia</taxon>
    </lineage>
</organism>
<name>A0A8H3PFY5_9LECA</name>
<evidence type="ECO:0008006" key="3">
    <source>
        <dbReference type="Google" id="ProtNLM"/>
    </source>
</evidence>
<dbReference type="OrthoDB" id="5427399at2759"/>
<evidence type="ECO:0000313" key="2">
    <source>
        <dbReference type="Proteomes" id="UP000664521"/>
    </source>
</evidence>
<dbReference type="Proteomes" id="UP000664521">
    <property type="component" value="Unassembled WGS sequence"/>
</dbReference>
<protein>
    <recommendedName>
        <fullName evidence="3">F-box domain-containing protein</fullName>
    </recommendedName>
</protein>